<dbReference type="CAZy" id="GT4">
    <property type="family name" value="Glycosyltransferase Family 4"/>
</dbReference>
<dbReference type="AlphaFoldDB" id="D1C3E1"/>
<dbReference type="RefSeq" id="WP_012871805.1">
    <property type="nucleotide sequence ID" value="NC_013523.1"/>
</dbReference>
<sequence length="487" mass="53463">MADSALRLAWFTPLRPVESGISQYSEDLLPVLARAWQIDVYVDGYRPTHLRESDTLRVRMAREFRAAHRLRPYDVVVYQMGNNPYHAYMYDLAREVPGVLVLHDTVLHHLRVGMLLRGRGAPRYRAEMERRYGRAGWEAATRVLRGQMPSALFQFPLSEELIEASRVVAVHSEYSRAQVLSWCPDAQVLRIPMGVPLPPEIPREEARRRLSLPEDQFVVGSVTFINPYKRLDVVMQAVRRLREFVPARLVLAGNVSHMVPLERLIGMFGLEQAADHLGYVDDATARLVVAASDVCVNLRWPTAGETSASLLRTMGAGRPVLVTDGGSFAEIPDGAVVKVPPDVLEQETVFALLRALAEQPELRERVGRLARDFVAREHSLAAAARGYAAAIEAAIGRPVPVPPGGTEPEQIDLPATEPPTRTDPLAGAVAQALVDLGIGADTRLVASVARSMAEIGLAPGKMGSTGTEPVGGKEGRRGVERSEADQR</sequence>
<dbReference type="KEGG" id="sti:Sthe_1323"/>
<proteinExistence type="predicted"/>
<dbReference type="OrthoDB" id="9797829at2"/>
<dbReference type="CDD" id="cd03801">
    <property type="entry name" value="GT4_PimA-like"/>
    <property type="match status" value="1"/>
</dbReference>
<feature type="region of interest" description="Disordered" evidence="1">
    <location>
        <begin position="455"/>
        <end position="487"/>
    </location>
</feature>
<reference evidence="3 4" key="2">
    <citation type="journal article" date="2010" name="Stand. Genomic Sci.">
        <title>Complete genome sequence of Desulfohalobium retbaense type strain (HR(100)).</title>
        <authorList>
            <person name="Spring S."/>
            <person name="Nolan M."/>
            <person name="Lapidus A."/>
            <person name="Glavina Del Rio T."/>
            <person name="Copeland A."/>
            <person name="Tice H."/>
            <person name="Cheng J.F."/>
            <person name="Lucas S."/>
            <person name="Land M."/>
            <person name="Chen F."/>
            <person name="Bruce D."/>
            <person name="Goodwin L."/>
            <person name="Pitluck S."/>
            <person name="Ivanova N."/>
            <person name="Mavromatis K."/>
            <person name="Mikhailova N."/>
            <person name="Pati A."/>
            <person name="Chen A."/>
            <person name="Palaniappan K."/>
            <person name="Hauser L."/>
            <person name="Chang Y.J."/>
            <person name="Jeffries C.D."/>
            <person name="Munk C."/>
            <person name="Kiss H."/>
            <person name="Chain P."/>
            <person name="Han C."/>
            <person name="Brettin T."/>
            <person name="Detter J.C."/>
            <person name="Schuler E."/>
            <person name="Goker M."/>
            <person name="Rohde M."/>
            <person name="Bristow J."/>
            <person name="Eisen J.A."/>
            <person name="Markowitz V."/>
            <person name="Hugenholtz P."/>
            <person name="Kyrpides N.C."/>
            <person name="Klenk H.P."/>
        </authorList>
    </citation>
    <scope>NUCLEOTIDE SEQUENCE [LARGE SCALE GENOMIC DNA]</scope>
    <source>
        <strain evidence="4">ATCC 49802 / DSM 20745 / S 6022</strain>
    </source>
</reference>
<dbReference type="SUPFAM" id="SSF53756">
    <property type="entry name" value="UDP-Glycosyltransferase/glycogen phosphorylase"/>
    <property type="match status" value="1"/>
</dbReference>
<organism evidence="3 4">
    <name type="scientific">Sphaerobacter thermophilus (strain ATCC 49802 / DSM 20745 / KCCM 41009 / NCIMB 13125 / S 6022)</name>
    <dbReference type="NCBI Taxonomy" id="479434"/>
    <lineage>
        <taxon>Bacteria</taxon>
        <taxon>Pseudomonadati</taxon>
        <taxon>Thermomicrobiota</taxon>
        <taxon>Thermomicrobia</taxon>
        <taxon>Sphaerobacterales</taxon>
        <taxon>Sphaerobacterineae</taxon>
        <taxon>Sphaerobacteraceae</taxon>
        <taxon>Sphaerobacter</taxon>
    </lineage>
</organism>
<dbReference type="Proteomes" id="UP000002027">
    <property type="component" value="Chromosome 1"/>
</dbReference>
<keyword evidence="3" id="KW-0808">Transferase</keyword>
<dbReference type="HOGENOM" id="CLU_043949_0_0_0"/>
<dbReference type="eggNOG" id="COG0438">
    <property type="taxonomic scope" value="Bacteria"/>
</dbReference>
<feature type="domain" description="Glycosyl transferase family 1" evidence="2">
    <location>
        <begin position="203"/>
        <end position="371"/>
    </location>
</feature>
<dbReference type="STRING" id="479434.Sthe_1323"/>
<dbReference type="InParanoid" id="D1C3E1"/>
<feature type="compositionally biased region" description="Basic and acidic residues" evidence="1">
    <location>
        <begin position="471"/>
        <end position="487"/>
    </location>
</feature>
<dbReference type="PANTHER" id="PTHR12526">
    <property type="entry name" value="GLYCOSYLTRANSFERASE"/>
    <property type="match status" value="1"/>
</dbReference>
<dbReference type="InterPro" id="IPR001296">
    <property type="entry name" value="Glyco_trans_1"/>
</dbReference>
<protein>
    <submittedName>
        <fullName evidence="3">Glycosyl transferase group 1</fullName>
    </submittedName>
</protein>
<evidence type="ECO:0000313" key="4">
    <source>
        <dbReference type="Proteomes" id="UP000002027"/>
    </source>
</evidence>
<accession>D1C3E1</accession>
<evidence type="ECO:0000259" key="2">
    <source>
        <dbReference type="Pfam" id="PF00534"/>
    </source>
</evidence>
<keyword evidence="4" id="KW-1185">Reference proteome</keyword>
<dbReference type="EMBL" id="CP001823">
    <property type="protein sequence ID" value="ACZ38758.1"/>
    <property type="molecule type" value="Genomic_DNA"/>
</dbReference>
<reference evidence="4" key="1">
    <citation type="submission" date="2009-11" db="EMBL/GenBank/DDBJ databases">
        <title>The complete chromosome 1 of Sphaerobacter thermophilus DSM 20745.</title>
        <authorList>
            <person name="Lucas S."/>
            <person name="Copeland A."/>
            <person name="Lapidus A."/>
            <person name="Glavina del Rio T."/>
            <person name="Dalin E."/>
            <person name="Tice H."/>
            <person name="Bruce D."/>
            <person name="Goodwin L."/>
            <person name="Pitluck S."/>
            <person name="Kyrpides N."/>
            <person name="Mavromatis K."/>
            <person name="Ivanova N."/>
            <person name="Mikhailova N."/>
            <person name="LaButti K.M."/>
            <person name="Clum A."/>
            <person name="Sun H.I."/>
            <person name="Brettin T."/>
            <person name="Detter J.C."/>
            <person name="Han C."/>
            <person name="Larimer F."/>
            <person name="Land M."/>
            <person name="Hauser L."/>
            <person name="Markowitz V."/>
            <person name="Cheng J.F."/>
            <person name="Hugenholtz P."/>
            <person name="Woyke T."/>
            <person name="Wu D."/>
            <person name="Steenblock K."/>
            <person name="Schneider S."/>
            <person name="Pukall R."/>
            <person name="Goeker M."/>
            <person name="Klenk H.P."/>
            <person name="Eisen J.A."/>
        </authorList>
    </citation>
    <scope>NUCLEOTIDE SEQUENCE [LARGE SCALE GENOMIC DNA]</scope>
    <source>
        <strain evidence="4">ATCC 49802 / DSM 20745 / S 6022</strain>
    </source>
</reference>
<dbReference type="Pfam" id="PF00534">
    <property type="entry name" value="Glycos_transf_1"/>
    <property type="match status" value="1"/>
</dbReference>
<evidence type="ECO:0000256" key="1">
    <source>
        <dbReference type="SAM" id="MobiDB-lite"/>
    </source>
</evidence>
<evidence type="ECO:0000313" key="3">
    <source>
        <dbReference type="EMBL" id="ACZ38758.1"/>
    </source>
</evidence>
<name>D1C3E1_SPHTD</name>
<dbReference type="Gene3D" id="3.40.50.2000">
    <property type="entry name" value="Glycogen Phosphorylase B"/>
    <property type="match status" value="2"/>
</dbReference>
<dbReference type="PANTHER" id="PTHR12526:SF636">
    <property type="entry name" value="BLL3647 PROTEIN"/>
    <property type="match status" value="1"/>
</dbReference>
<gene>
    <name evidence="3" type="ordered locus">Sthe_1323</name>
</gene>
<dbReference type="GO" id="GO:0016757">
    <property type="term" value="F:glycosyltransferase activity"/>
    <property type="evidence" value="ECO:0007669"/>
    <property type="project" value="InterPro"/>
</dbReference>